<feature type="transmembrane region" description="Helical" evidence="1">
    <location>
        <begin position="32"/>
        <end position="54"/>
    </location>
</feature>
<keyword evidence="1" id="KW-0472">Membrane</keyword>
<name>A0A3M7S7B4_BRAPC</name>
<gene>
    <name evidence="2" type="ORF">BpHYR1_026853</name>
</gene>
<organism evidence="2 3">
    <name type="scientific">Brachionus plicatilis</name>
    <name type="common">Marine rotifer</name>
    <name type="synonym">Brachionus muelleri</name>
    <dbReference type="NCBI Taxonomy" id="10195"/>
    <lineage>
        <taxon>Eukaryota</taxon>
        <taxon>Metazoa</taxon>
        <taxon>Spiralia</taxon>
        <taxon>Gnathifera</taxon>
        <taxon>Rotifera</taxon>
        <taxon>Eurotatoria</taxon>
        <taxon>Monogononta</taxon>
        <taxon>Pseudotrocha</taxon>
        <taxon>Ploima</taxon>
        <taxon>Brachionidae</taxon>
        <taxon>Brachionus</taxon>
    </lineage>
</organism>
<accession>A0A3M7S7B4</accession>
<reference evidence="2 3" key="1">
    <citation type="journal article" date="2018" name="Sci. Rep.">
        <title>Genomic signatures of local adaptation to the degree of environmental predictability in rotifers.</title>
        <authorList>
            <person name="Franch-Gras L."/>
            <person name="Hahn C."/>
            <person name="Garcia-Roger E.M."/>
            <person name="Carmona M.J."/>
            <person name="Serra M."/>
            <person name="Gomez A."/>
        </authorList>
    </citation>
    <scope>NUCLEOTIDE SEQUENCE [LARGE SCALE GENOMIC DNA]</scope>
    <source>
        <strain evidence="2">HYR1</strain>
    </source>
</reference>
<sequence length="80" mass="9488">MLQVKKKKLYKIIIIWAIIDLMNFDTCIDAQLLLLFSLHFNITVLNSAFFEYFLKKKSRSKITKFTEVNGIKKLSCNRQK</sequence>
<proteinExistence type="predicted"/>
<comment type="caution">
    <text evidence="2">The sequence shown here is derived from an EMBL/GenBank/DDBJ whole genome shotgun (WGS) entry which is preliminary data.</text>
</comment>
<keyword evidence="1" id="KW-0812">Transmembrane</keyword>
<dbReference type="EMBL" id="REGN01001934">
    <property type="protein sequence ID" value="RNA31517.1"/>
    <property type="molecule type" value="Genomic_DNA"/>
</dbReference>
<keyword evidence="3" id="KW-1185">Reference proteome</keyword>
<protein>
    <submittedName>
        <fullName evidence="2">Uncharacterized protein</fullName>
    </submittedName>
</protein>
<dbReference type="Proteomes" id="UP000276133">
    <property type="component" value="Unassembled WGS sequence"/>
</dbReference>
<dbReference type="AlphaFoldDB" id="A0A3M7S7B4"/>
<evidence type="ECO:0000256" key="1">
    <source>
        <dbReference type="SAM" id="Phobius"/>
    </source>
</evidence>
<evidence type="ECO:0000313" key="2">
    <source>
        <dbReference type="EMBL" id="RNA31517.1"/>
    </source>
</evidence>
<keyword evidence="1" id="KW-1133">Transmembrane helix</keyword>
<evidence type="ECO:0000313" key="3">
    <source>
        <dbReference type="Proteomes" id="UP000276133"/>
    </source>
</evidence>